<evidence type="ECO:0000313" key="1">
    <source>
        <dbReference type="EMBL" id="UPW41827.1"/>
    </source>
</evidence>
<proteinExistence type="predicted"/>
<reference evidence="1" key="1">
    <citation type="submission" date="2022-02" db="EMBL/GenBank/DDBJ databases">
        <title>Towards deciphering the DNA virus diversity associated with rodent species in the families Cricetidae and Heteromyidae.</title>
        <authorList>
            <person name="Lund M."/>
            <person name="Larsen B.B."/>
            <person name="Gryseels S."/>
            <person name="Kraberger S."/>
            <person name="Rowsey D.M."/>
            <person name="Steger L."/>
            <person name="Yule K.M."/>
            <person name="Upham N.S."/>
            <person name="Worobey M."/>
            <person name="Van Doorslaer K."/>
            <person name="Varsani A."/>
        </authorList>
    </citation>
    <scope>NUCLEOTIDE SEQUENCE</scope>
    <source>
        <strain evidence="1">NeonRodF5_17</strain>
    </source>
</reference>
<dbReference type="EMBL" id="OM869677">
    <property type="protein sequence ID" value="UPW41827.1"/>
    <property type="molecule type" value="Genomic_DNA"/>
</dbReference>
<organism evidence="1">
    <name type="scientific">Peromfec virus RodF5_17</name>
    <dbReference type="NCBI Taxonomy" id="2929338"/>
    <lineage>
        <taxon>Viruses</taxon>
        <taxon>Monodnaviria</taxon>
        <taxon>Sangervirae</taxon>
        <taxon>Phixviricota</taxon>
        <taxon>Malgrandaviricetes</taxon>
        <taxon>Petitvirales</taxon>
        <taxon>Microviridae</taxon>
    </lineage>
</organism>
<protein>
    <submittedName>
        <fullName evidence="1">DNA pilot protein</fullName>
    </submittedName>
</protein>
<sequence>MPHQGGAPYESNGSFLDDLTGFFDNMFTGRRDYNRQVALNEYQASVNAAEAQKARDFNSQEAQKTRDYNTEMSNTAIQRAAADYSAAGFNPAAVLSSGGAGYSGGVSASGSAASAGLASAHDTRNYQLMDKILTTANTAVAGASQMAREVYRAANMAGFARAFTVAPNAAAMGYGSMLGSGKLVGKELAKAVSKSFLV</sequence>
<accession>A0A976N260</accession>
<name>A0A976N260_9VIRU</name>